<evidence type="ECO:0000259" key="2">
    <source>
        <dbReference type="PROSITE" id="PS51203"/>
    </source>
</evidence>
<evidence type="ECO:0000259" key="1">
    <source>
        <dbReference type="PROSITE" id="PS51048"/>
    </source>
</evidence>
<dbReference type="EMBL" id="GEDC01020400">
    <property type="protein sequence ID" value="JAS16898.1"/>
    <property type="molecule type" value="Transcribed_RNA"/>
</dbReference>
<dbReference type="GO" id="GO:0051087">
    <property type="term" value="F:protein-folding chaperone binding"/>
    <property type="evidence" value="ECO:0007669"/>
    <property type="project" value="InterPro"/>
</dbReference>
<organism evidence="3">
    <name type="scientific">Clastoptera arizonana</name>
    <name type="common">Arizona spittle bug</name>
    <dbReference type="NCBI Taxonomy" id="38151"/>
    <lineage>
        <taxon>Eukaryota</taxon>
        <taxon>Metazoa</taxon>
        <taxon>Ecdysozoa</taxon>
        <taxon>Arthropoda</taxon>
        <taxon>Hexapoda</taxon>
        <taxon>Insecta</taxon>
        <taxon>Pterygota</taxon>
        <taxon>Neoptera</taxon>
        <taxon>Paraneoptera</taxon>
        <taxon>Hemiptera</taxon>
        <taxon>Auchenorrhyncha</taxon>
        <taxon>Cercopoidea</taxon>
        <taxon>Clastopteridae</taxon>
        <taxon>Clastoptera</taxon>
    </lineage>
</organism>
<dbReference type="PANTHER" id="PTHR45862">
    <property type="entry name" value="PROTEIN SGT1 HOMOLOG"/>
    <property type="match status" value="1"/>
</dbReference>
<evidence type="ECO:0000313" key="3">
    <source>
        <dbReference type="EMBL" id="JAS16898.1"/>
    </source>
</evidence>
<feature type="domain" description="CS" evidence="2">
    <location>
        <begin position="22"/>
        <end position="112"/>
    </location>
</feature>
<feature type="non-terminal residue" evidence="3">
    <location>
        <position position="1"/>
    </location>
</feature>
<name>A0A1B6CU04_9HEMI</name>
<dbReference type="InterPro" id="IPR008978">
    <property type="entry name" value="HSP20-like_chaperone"/>
</dbReference>
<dbReference type="SUPFAM" id="SSF49764">
    <property type="entry name" value="HSP20-like chaperones"/>
    <property type="match status" value="1"/>
</dbReference>
<dbReference type="PROSITE" id="PS51048">
    <property type="entry name" value="SGS"/>
    <property type="match status" value="1"/>
</dbReference>
<dbReference type="Pfam" id="PF05002">
    <property type="entry name" value="SGS"/>
    <property type="match status" value="1"/>
</dbReference>
<dbReference type="CDD" id="cd06466">
    <property type="entry name" value="p23_CS_SGT1_like"/>
    <property type="match status" value="1"/>
</dbReference>
<dbReference type="InterPro" id="IPR007052">
    <property type="entry name" value="CS_dom"/>
</dbReference>
<sequence>EVKVEINDTKVSNDSSAPSYGVLKMRYEWYQTNSQITLMVFENNVKEDSLILHVRPSSLYVNITTNSDEIKVLDIKLAHKIEPNNYSIKFYPKKIEVKLQKVKTDVQWTSIEKEQHSTCNISSASNIRNWDKVVETELKDENSDSEELLNELFQNIYTQGSDEVKKAMNKSFVESGGTVLSTNWNEVGKEKVEMRPPDGLEFKTWD</sequence>
<gene>
    <name evidence="3" type="ORF">g.15236</name>
</gene>
<feature type="domain" description="SGS" evidence="1">
    <location>
        <begin position="119"/>
        <end position="206"/>
    </location>
</feature>
<dbReference type="Pfam" id="PF04969">
    <property type="entry name" value="CS"/>
    <property type="match status" value="1"/>
</dbReference>
<proteinExistence type="predicted"/>
<dbReference type="Gene3D" id="2.60.40.790">
    <property type="match status" value="1"/>
</dbReference>
<dbReference type="InterPro" id="IPR044563">
    <property type="entry name" value="Sgt1-like"/>
</dbReference>
<dbReference type="AlphaFoldDB" id="A0A1B6CU04"/>
<dbReference type="PROSITE" id="PS51203">
    <property type="entry name" value="CS"/>
    <property type="match status" value="1"/>
</dbReference>
<accession>A0A1B6CU04</accession>
<protein>
    <recommendedName>
        <fullName evidence="4">SGS domain-containing protein</fullName>
    </recommendedName>
</protein>
<dbReference type="InterPro" id="IPR007699">
    <property type="entry name" value="SGS_dom"/>
</dbReference>
<reference evidence="3" key="1">
    <citation type="submission" date="2015-12" db="EMBL/GenBank/DDBJ databases">
        <title>De novo transcriptome assembly of four potential Pierce s Disease insect vectors from Arizona vineyards.</title>
        <authorList>
            <person name="Tassone E.E."/>
        </authorList>
    </citation>
    <scope>NUCLEOTIDE SEQUENCE</scope>
</reference>
<evidence type="ECO:0008006" key="4">
    <source>
        <dbReference type="Google" id="ProtNLM"/>
    </source>
</evidence>